<dbReference type="PANTHER" id="PTHR30026">
    <property type="entry name" value="OUTER MEMBRANE PROTEIN TOLC"/>
    <property type="match status" value="1"/>
</dbReference>
<dbReference type="GO" id="GO:1990281">
    <property type="term" value="C:efflux pump complex"/>
    <property type="evidence" value="ECO:0007669"/>
    <property type="project" value="TreeGrafter"/>
</dbReference>
<dbReference type="SUPFAM" id="SSF56954">
    <property type="entry name" value="Outer membrane efflux proteins (OEP)"/>
    <property type="match status" value="1"/>
</dbReference>
<evidence type="ECO:0000256" key="3">
    <source>
        <dbReference type="ARBA" id="ARBA00022448"/>
    </source>
</evidence>
<dbReference type="Pfam" id="PF02321">
    <property type="entry name" value="OEP"/>
    <property type="match status" value="1"/>
</dbReference>
<evidence type="ECO:0000256" key="1">
    <source>
        <dbReference type="ARBA" id="ARBA00004442"/>
    </source>
</evidence>
<dbReference type="Proteomes" id="UP001185092">
    <property type="component" value="Unassembled WGS sequence"/>
</dbReference>
<organism evidence="8 9">
    <name type="scientific">Aureibacter tunicatorum</name>
    <dbReference type="NCBI Taxonomy" id="866807"/>
    <lineage>
        <taxon>Bacteria</taxon>
        <taxon>Pseudomonadati</taxon>
        <taxon>Bacteroidota</taxon>
        <taxon>Cytophagia</taxon>
        <taxon>Cytophagales</taxon>
        <taxon>Persicobacteraceae</taxon>
        <taxon>Aureibacter</taxon>
    </lineage>
</organism>
<accession>A0AAE3XRZ7</accession>
<keyword evidence="6" id="KW-0472">Membrane</keyword>
<keyword evidence="7" id="KW-0998">Cell outer membrane</keyword>
<evidence type="ECO:0000313" key="8">
    <source>
        <dbReference type="EMBL" id="MDR6242072.1"/>
    </source>
</evidence>
<evidence type="ECO:0000256" key="4">
    <source>
        <dbReference type="ARBA" id="ARBA00022452"/>
    </source>
</evidence>
<dbReference type="GO" id="GO:0015288">
    <property type="term" value="F:porin activity"/>
    <property type="evidence" value="ECO:0007669"/>
    <property type="project" value="TreeGrafter"/>
</dbReference>
<gene>
    <name evidence="8" type="ORF">HNQ88_005159</name>
</gene>
<keyword evidence="3" id="KW-0813">Transport</keyword>
<keyword evidence="9" id="KW-1185">Reference proteome</keyword>
<reference evidence="8" key="1">
    <citation type="submission" date="2023-07" db="EMBL/GenBank/DDBJ databases">
        <title>Genomic Encyclopedia of Type Strains, Phase IV (KMG-IV): sequencing the most valuable type-strain genomes for metagenomic binning, comparative biology and taxonomic classification.</title>
        <authorList>
            <person name="Goeker M."/>
        </authorList>
    </citation>
    <scope>NUCLEOTIDE SEQUENCE</scope>
    <source>
        <strain evidence="8">DSM 26174</strain>
    </source>
</reference>
<dbReference type="EMBL" id="JAVDQD010000018">
    <property type="protein sequence ID" value="MDR6242072.1"/>
    <property type="molecule type" value="Genomic_DNA"/>
</dbReference>
<dbReference type="InterPro" id="IPR051906">
    <property type="entry name" value="TolC-like"/>
</dbReference>
<evidence type="ECO:0000256" key="7">
    <source>
        <dbReference type="ARBA" id="ARBA00023237"/>
    </source>
</evidence>
<protein>
    <submittedName>
        <fullName evidence="8">Outer membrane protein</fullName>
    </submittedName>
</protein>
<keyword evidence="5" id="KW-0812">Transmembrane</keyword>
<evidence type="ECO:0000256" key="2">
    <source>
        <dbReference type="ARBA" id="ARBA00007613"/>
    </source>
</evidence>
<dbReference type="Gene3D" id="1.20.1600.10">
    <property type="entry name" value="Outer membrane efflux proteins (OEP)"/>
    <property type="match status" value="1"/>
</dbReference>
<dbReference type="InterPro" id="IPR003423">
    <property type="entry name" value="OMP_efflux"/>
</dbReference>
<dbReference type="PANTHER" id="PTHR30026:SF20">
    <property type="entry name" value="OUTER MEMBRANE PROTEIN TOLC"/>
    <property type="match status" value="1"/>
</dbReference>
<dbReference type="GO" id="GO:0009279">
    <property type="term" value="C:cell outer membrane"/>
    <property type="evidence" value="ECO:0007669"/>
    <property type="project" value="UniProtKB-SubCell"/>
</dbReference>
<proteinExistence type="inferred from homology"/>
<comment type="caution">
    <text evidence="8">The sequence shown here is derived from an EMBL/GenBank/DDBJ whole genome shotgun (WGS) entry which is preliminary data.</text>
</comment>
<dbReference type="AlphaFoldDB" id="A0AAE3XRZ7"/>
<evidence type="ECO:0000313" key="9">
    <source>
        <dbReference type="Proteomes" id="UP001185092"/>
    </source>
</evidence>
<comment type="similarity">
    <text evidence="2">Belongs to the outer membrane factor (OMF) (TC 1.B.17) family.</text>
</comment>
<sequence length="381" mass="43466">MLYNGGAIKNGIKESELRVESASIGLNIAKERIQLNVLMGYLDVLLKEELSESAKSILKITTDQMKQTRVLIDAGLEAESEMYKLKAQRASQELDVIRAESDLEMALLKLKQEMFFPDERHLTIISPKLIEEQIGTLDVESFDYIMDLAYKTSLEVKQSEVDIESSIYGQKKMKGLFLPKVSLNAENVTNYSSAQNTIRQVATGNKITMDPSPIGFLESNPEQVVYSLPYETDEYEIKDGYSLGKQWNDNMYQNVNLRVNIPIFNGFKNKAQSQKSKIATDKLEVERQKVEITLRNVLKQAYLDAKAAHKAHQSAKQELSSSQYNMDMAQKLFNNGKGSFVDFQVAQQKVFIANSNLIQSKYNYIFKRKILDFYMTHEIIL</sequence>
<dbReference type="GO" id="GO:0015562">
    <property type="term" value="F:efflux transmembrane transporter activity"/>
    <property type="evidence" value="ECO:0007669"/>
    <property type="project" value="InterPro"/>
</dbReference>
<evidence type="ECO:0000256" key="5">
    <source>
        <dbReference type="ARBA" id="ARBA00022692"/>
    </source>
</evidence>
<evidence type="ECO:0000256" key="6">
    <source>
        <dbReference type="ARBA" id="ARBA00023136"/>
    </source>
</evidence>
<comment type="subcellular location">
    <subcellularLocation>
        <location evidence="1">Cell outer membrane</location>
    </subcellularLocation>
</comment>
<name>A0AAE3XRZ7_9BACT</name>
<keyword evidence="4" id="KW-1134">Transmembrane beta strand</keyword>